<dbReference type="RefSeq" id="WP_150801588.1">
    <property type="nucleotide sequence ID" value="NZ_CABVHU010000038.1"/>
</dbReference>
<accession>A0A5E7G336</accession>
<dbReference type="OrthoDB" id="6879354at2"/>
<dbReference type="EMBL" id="CABVHU010000038">
    <property type="protein sequence ID" value="VVO45242.1"/>
    <property type="molecule type" value="Genomic_DNA"/>
</dbReference>
<organism evidence="1 2">
    <name type="scientific">Pseudomonas fluorescens</name>
    <dbReference type="NCBI Taxonomy" id="294"/>
    <lineage>
        <taxon>Bacteria</taxon>
        <taxon>Pseudomonadati</taxon>
        <taxon>Pseudomonadota</taxon>
        <taxon>Gammaproteobacteria</taxon>
        <taxon>Pseudomonadales</taxon>
        <taxon>Pseudomonadaceae</taxon>
        <taxon>Pseudomonas</taxon>
    </lineage>
</organism>
<evidence type="ECO:0000313" key="1">
    <source>
        <dbReference type="EMBL" id="VVO45242.1"/>
    </source>
</evidence>
<reference evidence="1 2" key="1">
    <citation type="submission" date="2019-09" db="EMBL/GenBank/DDBJ databases">
        <authorList>
            <person name="Chandra G."/>
            <person name="Truman W A."/>
        </authorList>
    </citation>
    <scope>NUCLEOTIDE SEQUENCE [LARGE SCALE GENOMIC DNA]</scope>
    <source>
        <strain evidence="1">PS833</strain>
    </source>
</reference>
<gene>
    <name evidence="1" type="ORF">PS833_06629</name>
</gene>
<evidence type="ECO:0000313" key="2">
    <source>
        <dbReference type="Proteomes" id="UP000409037"/>
    </source>
</evidence>
<protein>
    <submittedName>
        <fullName evidence="1">Uncharacterized protein</fullName>
    </submittedName>
</protein>
<dbReference type="Proteomes" id="UP000409037">
    <property type="component" value="Unassembled WGS sequence"/>
</dbReference>
<name>A0A5E7G336_PSEFL</name>
<sequence>MRNTSLANVIARHKWLLQVMGEELHISKDSLWAFRTIKSFCQLEIAGKFQTISLNTIKSICKQGLIPNVYAPAFSSQWEYFLDLYSKVQTLAQAKANAKASAILTISDEEKIKQAHLQAQLCTLAFYNLLNGMNIFLETQNDLSELSKARLQRQIDIATERFKFISSPSEAGAKEMSIVRAKK</sequence>
<dbReference type="AlphaFoldDB" id="A0A5E7G336"/>
<proteinExistence type="predicted"/>